<evidence type="ECO:0000313" key="2">
    <source>
        <dbReference type="EMBL" id="MDM7487974.1"/>
    </source>
</evidence>
<accession>A0ABT7RK05</accession>
<keyword evidence="3" id="KW-1185">Reference proteome</keyword>
<evidence type="ECO:0000313" key="3">
    <source>
        <dbReference type="Proteomes" id="UP001233164"/>
    </source>
</evidence>
<organism evidence="2 3">
    <name type="scientific">Rhodococcus indonesiensis</name>
    <dbReference type="NCBI Taxonomy" id="3055869"/>
    <lineage>
        <taxon>Bacteria</taxon>
        <taxon>Bacillati</taxon>
        <taxon>Actinomycetota</taxon>
        <taxon>Actinomycetes</taxon>
        <taxon>Mycobacteriales</taxon>
        <taxon>Nocardiaceae</taxon>
        <taxon>Rhodococcus</taxon>
    </lineage>
</organism>
<feature type="compositionally biased region" description="Basic and acidic residues" evidence="1">
    <location>
        <begin position="43"/>
        <end position="55"/>
    </location>
</feature>
<gene>
    <name evidence="2" type="ORF">QT969_06720</name>
</gene>
<protein>
    <submittedName>
        <fullName evidence="2">LytR family transcriptional regulator</fullName>
    </submittedName>
</protein>
<feature type="compositionally biased region" description="Pro residues" evidence="1">
    <location>
        <begin position="56"/>
        <end position="66"/>
    </location>
</feature>
<dbReference type="Proteomes" id="UP001233164">
    <property type="component" value="Unassembled WGS sequence"/>
</dbReference>
<sequence length="66" mass="6917">MDLPGDAGPPPTVRGAETGRPRRSATPGENPDQVTVAALMNKVGRDGNPVRRPEPEPAAPNPQPVR</sequence>
<comment type="caution">
    <text evidence="2">The sequence shown here is derived from an EMBL/GenBank/DDBJ whole genome shotgun (WGS) entry which is preliminary data.</text>
</comment>
<proteinExistence type="predicted"/>
<dbReference type="EMBL" id="JAUBOF010000015">
    <property type="protein sequence ID" value="MDM7487974.1"/>
    <property type="molecule type" value="Genomic_DNA"/>
</dbReference>
<feature type="non-terminal residue" evidence="2">
    <location>
        <position position="66"/>
    </location>
</feature>
<feature type="region of interest" description="Disordered" evidence="1">
    <location>
        <begin position="1"/>
        <end position="66"/>
    </location>
</feature>
<evidence type="ECO:0000256" key="1">
    <source>
        <dbReference type="SAM" id="MobiDB-lite"/>
    </source>
</evidence>
<reference evidence="2 3" key="1">
    <citation type="submission" date="2023-06" db="EMBL/GenBank/DDBJ databases">
        <title>Rhodococcus indonesiensis sp. nov a new member of the Rhodococcus ruber lineage isolated from a sediment of neutral hot spring.</title>
        <authorList>
            <person name="Kusuma A.B."/>
            <person name="Fenylestari G."/>
            <person name="Ammar F."/>
            <person name="Nouioui I."/>
            <person name="Goodfellow M."/>
        </authorList>
    </citation>
    <scope>NUCLEOTIDE SEQUENCE [LARGE SCALE GENOMIC DNA]</scope>
    <source>
        <strain evidence="2 3">CSLK01-03</strain>
    </source>
</reference>
<name>A0ABT7RK05_9NOCA</name>